<keyword evidence="5 8" id="KW-0227">DNA damage</keyword>
<keyword evidence="6 8" id="KW-0234">DNA repair</keyword>
<dbReference type="GO" id="GO:0032259">
    <property type="term" value="P:methylation"/>
    <property type="evidence" value="ECO:0007669"/>
    <property type="project" value="UniProtKB-KW"/>
</dbReference>
<evidence type="ECO:0000256" key="7">
    <source>
        <dbReference type="ARBA" id="ARBA00049348"/>
    </source>
</evidence>
<dbReference type="Gene3D" id="1.10.10.10">
    <property type="entry name" value="Winged helix-like DNA-binding domain superfamily/Winged helix DNA-binding domain"/>
    <property type="match status" value="1"/>
</dbReference>
<feature type="domain" description="Methylated-DNA-[protein]-cysteine S-methyltransferase DNA binding" evidence="9">
    <location>
        <begin position="94"/>
        <end position="173"/>
    </location>
</feature>
<accession>A0ABW9XKK4</accession>
<dbReference type="Gene3D" id="3.30.160.70">
    <property type="entry name" value="Methylated DNA-protein cysteine methyltransferase domain"/>
    <property type="match status" value="1"/>
</dbReference>
<feature type="active site" description="Nucleophile; methyl group acceptor" evidence="8">
    <location>
        <position position="145"/>
    </location>
</feature>
<name>A0ABW9XKK4_9BACL</name>
<protein>
    <recommendedName>
        <fullName evidence="8">Methylated-DNA--protein-cysteine methyltransferase</fullName>
        <ecNumber evidence="8">2.1.1.63</ecNumber>
    </recommendedName>
    <alternativeName>
        <fullName evidence="8">6-O-methylguanine-DNA methyltransferase</fullName>
        <shortName evidence="8">MGMT</shortName>
    </alternativeName>
    <alternativeName>
        <fullName evidence="8">O-6-methylguanine-DNA-alkyltransferase</fullName>
    </alternativeName>
</protein>
<reference evidence="11 12" key="1">
    <citation type="submission" date="2020-01" db="EMBL/GenBank/DDBJ databases">
        <title>Paenibacillus soybeanensis sp. nov. isolated from the nodules of soybean (Glycine max(L.) Merr).</title>
        <authorList>
            <person name="Wang H."/>
        </authorList>
    </citation>
    <scope>NUCLEOTIDE SEQUENCE [LARGE SCALE GENOMIC DNA]</scope>
    <source>
        <strain evidence="11 12">T1</strain>
    </source>
</reference>
<comment type="similarity">
    <text evidence="8">Belongs to the MGMT family.</text>
</comment>
<dbReference type="Proteomes" id="UP000665561">
    <property type="component" value="Unassembled WGS sequence"/>
</dbReference>
<evidence type="ECO:0000313" key="11">
    <source>
        <dbReference type="EMBL" id="NBD23132.1"/>
    </source>
</evidence>
<comment type="catalytic activity">
    <reaction evidence="1 8">
        <text>a 4-O-methyl-thymidine in DNA + L-cysteinyl-[protein] = a thymidine in DNA + S-methyl-L-cysteinyl-[protein]</text>
        <dbReference type="Rhea" id="RHEA:53428"/>
        <dbReference type="Rhea" id="RHEA-COMP:10131"/>
        <dbReference type="Rhea" id="RHEA-COMP:10132"/>
        <dbReference type="Rhea" id="RHEA-COMP:13555"/>
        <dbReference type="Rhea" id="RHEA-COMP:13556"/>
        <dbReference type="ChEBI" id="CHEBI:29950"/>
        <dbReference type="ChEBI" id="CHEBI:82612"/>
        <dbReference type="ChEBI" id="CHEBI:137386"/>
        <dbReference type="ChEBI" id="CHEBI:137387"/>
        <dbReference type="EC" id="2.1.1.63"/>
    </reaction>
</comment>
<evidence type="ECO:0000256" key="3">
    <source>
        <dbReference type="ARBA" id="ARBA00022603"/>
    </source>
</evidence>
<dbReference type="Pfam" id="PF01035">
    <property type="entry name" value="DNA_binding_1"/>
    <property type="match status" value="1"/>
</dbReference>
<dbReference type="InterPro" id="IPR023546">
    <property type="entry name" value="MGMT"/>
</dbReference>
<sequence length="187" mass="20955">MMSRNATEVYWESFLHSSFQDQPLYLAATERGLCAITLPNESFATLRAWAERKIGNAVLIQAPERMSAYVRQLREYLDGERTAFELPFDLRGTDFQMAVWEALTRIPFGQTRSYSELAGAVGHPKAVRAVGAANGANPVPIVIPCHRVIGKNDALTGFRGGLKVKEELLRLEGFHAFNKNGHARFRF</sequence>
<dbReference type="PANTHER" id="PTHR10815:SF12">
    <property type="entry name" value="METHYLATED-DNA--PROTEIN-CYSTEINE METHYLTRANSFERASE, INDUCIBLE"/>
    <property type="match status" value="1"/>
</dbReference>
<evidence type="ECO:0000259" key="9">
    <source>
        <dbReference type="Pfam" id="PF01035"/>
    </source>
</evidence>
<comment type="miscellaneous">
    <text evidence="8">This enzyme catalyzes only one turnover and therefore is not strictly catalytic. According to one definition, an enzyme is a biocatalyst that acts repeatedly and over many reaction cycles.</text>
</comment>
<evidence type="ECO:0000256" key="8">
    <source>
        <dbReference type="HAMAP-Rule" id="MF_00772"/>
    </source>
</evidence>
<dbReference type="NCBIfam" id="TIGR00589">
    <property type="entry name" value="ogt"/>
    <property type="match status" value="1"/>
</dbReference>
<feature type="domain" description="Methylguanine DNA methyltransferase ribonuclease-like" evidence="10">
    <location>
        <begin position="22"/>
        <end position="90"/>
    </location>
</feature>
<dbReference type="InterPro" id="IPR008332">
    <property type="entry name" value="MethylG_MeTrfase_N"/>
</dbReference>
<comment type="function">
    <text evidence="8">Involved in the cellular defense against the biological effects of O6-methylguanine (O6-MeG) and O4-methylthymine (O4-MeT) in DNA. Repairs the methylated nucleobase in DNA by stoichiometrically transferring the methyl group to a cysteine residue in the enzyme. This is a suicide reaction: the enzyme is irreversibly inactivated.</text>
</comment>
<gene>
    <name evidence="11" type="ORF">GT019_04545</name>
</gene>
<keyword evidence="12" id="KW-1185">Reference proteome</keyword>
<evidence type="ECO:0000256" key="2">
    <source>
        <dbReference type="ARBA" id="ARBA00022490"/>
    </source>
</evidence>
<dbReference type="InterPro" id="IPR001497">
    <property type="entry name" value="MethylDNA_cys_MeTrfase_AS"/>
</dbReference>
<dbReference type="EMBL" id="JAAAMV010000002">
    <property type="protein sequence ID" value="NBD23132.1"/>
    <property type="molecule type" value="Genomic_DNA"/>
</dbReference>
<comment type="catalytic activity">
    <reaction evidence="7 8">
        <text>a 6-O-methyl-2'-deoxyguanosine in DNA + L-cysteinyl-[protein] = S-methyl-L-cysteinyl-[protein] + a 2'-deoxyguanosine in DNA</text>
        <dbReference type="Rhea" id="RHEA:24000"/>
        <dbReference type="Rhea" id="RHEA-COMP:10131"/>
        <dbReference type="Rhea" id="RHEA-COMP:10132"/>
        <dbReference type="Rhea" id="RHEA-COMP:11367"/>
        <dbReference type="Rhea" id="RHEA-COMP:11368"/>
        <dbReference type="ChEBI" id="CHEBI:29950"/>
        <dbReference type="ChEBI" id="CHEBI:82612"/>
        <dbReference type="ChEBI" id="CHEBI:85445"/>
        <dbReference type="ChEBI" id="CHEBI:85448"/>
        <dbReference type="EC" id="2.1.1.63"/>
    </reaction>
</comment>
<comment type="subcellular location">
    <subcellularLocation>
        <location evidence="8">Cytoplasm</location>
    </subcellularLocation>
</comment>
<dbReference type="SUPFAM" id="SSF46767">
    <property type="entry name" value="Methylated DNA-protein cysteine methyltransferase, C-terminal domain"/>
    <property type="match status" value="1"/>
</dbReference>
<dbReference type="GO" id="GO:0003908">
    <property type="term" value="F:methylated-DNA-[protein]-cysteine S-methyltransferase activity"/>
    <property type="evidence" value="ECO:0007669"/>
    <property type="project" value="UniProtKB-EC"/>
</dbReference>
<dbReference type="CDD" id="cd06445">
    <property type="entry name" value="ATase"/>
    <property type="match status" value="1"/>
</dbReference>
<dbReference type="EC" id="2.1.1.63" evidence="8"/>
<dbReference type="HAMAP" id="MF_00772">
    <property type="entry name" value="OGT"/>
    <property type="match status" value="1"/>
</dbReference>
<evidence type="ECO:0000313" key="12">
    <source>
        <dbReference type="Proteomes" id="UP000665561"/>
    </source>
</evidence>
<dbReference type="Pfam" id="PF02870">
    <property type="entry name" value="Methyltransf_1N"/>
    <property type="match status" value="1"/>
</dbReference>
<dbReference type="InterPro" id="IPR014048">
    <property type="entry name" value="MethylDNA_cys_MeTrfase_DNA-bd"/>
</dbReference>
<keyword evidence="4 8" id="KW-0808">Transferase</keyword>
<comment type="caution">
    <text evidence="11">The sequence shown here is derived from an EMBL/GenBank/DDBJ whole genome shotgun (WGS) entry which is preliminary data.</text>
</comment>
<evidence type="ECO:0000256" key="5">
    <source>
        <dbReference type="ARBA" id="ARBA00022763"/>
    </source>
</evidence>
<keyword evidence="2 8" id="KW-0963">Cytoplasm</keyword>
<keyword evidence="3 8" id="KW-0489">Methyltransferase</keyword>
<evidence type="ECO:0000256" key="1">
    <source>
        <dbReference type="ARBA" id="ARBA00001286"/>
    </source>
</evidence>
<dbReference type="SUPFAM" id="SSF53155">
    <property type="entry name" value="Methylated DNA-protein cysteine methyltransferase domain"/>
    <property type="match status" value="1"/>
</dbReference>
<dbReference type="InterPro" id="IPR036388">
    <property type="entry name" value="WH-like_DNA-bd_sf"/>
</dbReference>
<evidence type="ECO:0000256" key="6">
    <source>
        <dbReference type="ARBA" id="ARBA00023204"/>
    </source>
</evidence>
<dbReference type="PROSITE" id="PS00374">
    <property type="entry name" value="MGMT"/>
    <property type="match status" value="1"/>
</dbReference>
<dbReference type="InterPro" id="IPR036217">
    <property type="entry name" value="MethylDNA_cys_MeTrfase_DNAb"/>
</dbReference>
<evidence type="ECO:0000256" key="4">
    <source>
        <dbReference type="ARBA" id="ARBA00022679"/>
    </source>
</evidence>
<dbReference type="PANTHER" id="PTHR10815">
    <property type="entry name" value="METHYLATED-DNA--PROTEIN-CYSTEINE METHYLTRANSFERASE"/>
    <property type="match status" value="1"/>
</dbReference>
<organism evidence="11 12">
    <name type="scientific">Paenibacillus glycinis</name>
    <dbReference type="NCBI Taxonomy" id="2697035"/>
    <lineage>
        <taxon>Bacteria</taxon>
        <taxon>Bacillati</taxon>
        <taxon>Bacillota</taxon>
        <taxon>Bacilli</taxon>
        <taxon>Bacillales</taxon>
        <taxon>Paenibacillaceae</taxon>
        <taxon>Paenibacillus</taxon>
    </lineage>
</organism>
<evidence type="ECO:0000259" key="10">
    <source>
        <dbReference type="Pfam" id="PF02870"/>
    </source>
</evidence>
<dbReference type="InterPro" id="IPR036631">
    <property type="entry name" value="MGMT_N_sf"/>
</dbReference>
<proteinExistence type="inferred from homology"/>